<feature type="compositionally biased region" description="Basic and acidic residues" evidence="1">
    <location>
        <begin position="272"/>
        <end position="282"/>
    </location>
</feature>
<dbReference type="PANTHER" id="PTHR32305:SF15">
    <property type="entry name" value="PROTEIN RHSA-RELATED"/>
    <property type="match status" value="1"/>
</dbReference>
<dbReference type="PANTHER" id="PTHR32305">
    <property type="match status" value="1"/>
</dbReference>
<dbReference type="InterPro" id="IPR025479">
    <property type="entry name" value="DUF4329"/>
</dbReference>
<feature type="compositionally biased region" description="Basic and acidic residues" evidence="1">
    <location>
        <begin position="212"/>
        <end position="222"/>
    </location>
</feature>
<dbReference type="NCBIfam" id="TIGR03696">
    <property type="entry name" value="Rhs_assc_core"/>
    <property type="match status" value="1"/>
</dbReference>
<dbReference type="Pfam" id="PF14220">
    <property type="entry name" value="DUF4329"/>
    <property type="match status" value="1"/>
</dbReference>
<feature type="compositionally biased region" description="Polar residues" evidence="1">
    <location>
        <begin position="185"/>
        <end position="210"/>
    </location>
</feature>
<organism evidence="3 4">
    <name type="scientific">Hydrobacter penzbergensis</name>
    <dbReference type="NCBI Taxonomy" id="1235997"/>
    <lineage>
        <taxon>Bacteria</taxon>
        <taxon>Pseudomonadati</taxon>
        <taxon>Bacteroidota</taxon>
        <taxon>Chitinophagia</taxon>
        <taxon>Chitinophagales</taxon>
        <taxon>Chitinophagaceae</taxon>
        <taxon>Hydrobacter</taxon>
    </lineage>
</organism>
<dbReference type="Proteomes" id="UP000198711">
    <property type="component" value="Unassembled WGS sequence"/>
</dbReference>
<keyword evidence="4" id="KW-1185">Reference proteome</keyword>
<proteinExistence type="predicted"/>
<dbReference type="InterPro" id="IPR050708">
    <property type="entry name" value="T6SS_VgrG/RHS"/>
</dbReference>
<evidence type="ECO:0000256" key="1">
    <source>
        <dbReference type="SAM" id="MobiDB-lite"/>
    </source>
</evidence>
<dbReference type="Gene3D" id="2.180.10.10">
    <property type="entry name" value="RHS repeat-associated core"/>
    <property type="match status" value="1"/>
</dbReference>
<dbReference type="AlphaFoldDB" id="A0A8X8LCJ2"/>
<dbReference type="InterPro" id="IPR022385">
    <property type="entry name" value="Rhs_assc_core"/>
</dbReference>
<gene>
    <name evidence="3" type="ORF">SAMN05444410_1171</name>
</gene>
<comment type="caution">
    <text evidence="3">The sequence shown here is derived from an EMBL/GenBank/DDBJ whole genome shotgun (WGS) entry which is preliminary data.</text>
</comment>
<evidence type="ECO:0000313" key="3">
    <source>
        <dbReference type="EMBL" id="SDX47311.1"/>
    </source>
</evidence>
<protein>
    <submittedName>
        <fullName evidence="3">RHS repeat-associated core domain-containing protein</fullName>
    </submittedName>
</protein>
<feature type="compositionally biased region" description="Basic and acidic residues" evidence="1">
    <location>
        <begin position="249"/>
        <end position="265"/>
    </location>
</feature>
<sequence length="282" mass="31004">MSEDHYYPFGLSMSGISSKAAGKIENKYKYNGKELQHQEFSDGSGLELYDYGARMQDPQIGRWHTVDPKADISRRWSPYNYALDNPIRFIDPDGMLAIDPGDKFKTIIAAAKDFGKLYNDNSIRENQEYGATIYKATDKSGNAYYSYSVPNTGGSASVEVSKAPDGTTPVADIHSHGASTGVPYSDNNFSSTDKQSNKSANNTGYLTTPDGSLKKYEPKADKTTVISTDLPSDPKDPGRKNSNTPYILKGDEPKNEPKPENKKNDAFAIPTIKKEDLKKPGS</sequence>
<dbReference type="RefSeq" id="WP_257575023.1">
    <property type="nucleotide sequence ID" value="NZ_FNNO01000017.1"/>
</dbReference>
<feature type="domain" description="DUF4329" evidence="2">
    <location>
        <begin position="109"/>
        <end position="225"/>
    </location>
</feature>
<dbReference type="EMBL" id="FNNO01000017">
    <property type="protein sequence ID" value="SDX47311.1"/>
    <property type="molecule type" value="Genomic_DNA"/>
</dbReference>
<reference evidence="3 4" key="1">
    <citation type="submission" date="2016-10" db="EMBL/GenBank/DDBJ databases">
        <authorList>
            <person name="Varghese N."/>
            <person name="Submissions S."/>
        </authorList>
    </citation>
    <scope>NUCLEOTIDE SEQUENCE [LARGE SCALE GENOMIC DNA]</scope>
    <source>
        <strain evidence="3 4">DSM 25353</strain>
    </source>
</reference>
<name>A0A8X8LCJ2_9BACT</name>
<accession>A0A8X8LCJ2</accession>
<evidence type="ECO:0000259" key="2">
    <source>
        <dbReference type="Pfam" id="PF14220"/>
    </source>
</evidence>
<feature type="region of interest" description="Disordered" evidence="1">
    <location>
        <begin position="154"/>
        <end position="282"/>
    </location>
</feature>
<evidence type="ECO:0000313" key="4">
    <source>
        <dbReference type="Proteomes" id="UP000198711"/>
    </source>
</evidence>